<dbReference type="InterPro" id="IPR002130">
    <property type="entry name" value="Cyclophilin-type_PPIase_dom"/>
</dbReference>
<dbReference type="AlphaFoldDB" id="A0A8J5H377"/>
<feature type="domain" description="PPIase cyclophilin-type" evidence="2">
    <location>
        <begin position="65"/>
        <end position="141"/>
    </location>
</feature>
<sequence length="141" mass="14951">MVRGVENSAAAPEANATPAASQASTLAAGWRGGSWWSPSSMWCRGWRKILGLFAPGRRTSVPAPVFRSTSRFLPLYLISFPLFSCPPSLIFFFVPGNTAESGARSVGFSEGSCFHRVVKGFMIQGGDISAGDGTGENPSMD</sequence>
<comment type="caution">
    <text evidence="3">The sequence shown here is derived from an EMBL/GenBank/DDBJ whole genome shotgun (WGS) entry which is preliminary data.</text>
</comment>
<reference evidence="3 4" key="1">
    <citation type="submission" date="2020-08" db="EMBL/GenBank/DDBJ databases">
        <title>Plant Genome Project.</title>
        <authorList>
            <person name="Zhang R.-G."/>
        </authorList>
    </citation>
    <scope>NUCLEOTIDE SEQUENCE [LARGE SCALE GENOMIC DNA]</scope>
    <source>
        <tissue evidence="3">Rhizome</tissue>
    </source>
</reference>
<accession>A0A8J5H377</accession>
<keyword evidence="4" id="KW-1185">Reference proteome</keyword>
<dbReference type="PROSITE" id="PS50072">
    <property type="entry name" value="CSA_PPIASE_2"/>
    <property type="match status" value="1"/>
</dbReference>
<proteinExistence type="predicted"/>
<dbReference type="Proteomes" id="UP000734854">
    <property type="component" value="Unassembled WGS sequence"/>
</dbReference>
<organism evidence="3 4">
    <name type="scientific">Zingiber officinale</name>
    <name type="common">Ginger</name>
    <name type="synonym">Amomum zingiber</name>
    <dbReference type="NCBI Taxonomy" id="94328"/>
    <lineage>
        <taxon>Eukaryota</taxon>
        <taxon>Viridiplantae</taxon>
        <taxon>Streptophyta</taxon>
        <taxon>Embryophyta</taxon>
        <taxon>Tracheophyta</taxon>
        <taxon>Spermatophyta</taxon>
        <taxon>Magnoliopsida</taxon>
        <taxon>Liliopsida</taxon>
        <taxon>Zingiberales</taxon>
        <taxon>Zingiberaceae</taxon>
        <taxon>Zingiber</taxon>
    </lineage>
</organism>
<dbReference type="EMBL" id="JACMSC010000006">
    <property type="protein sequence ID" value="KAG6519148.1"/>
    <property type="molecule type" value="Genomic_DNA"/>
</dbReference>
<keyword evidence="1" id="KW-0812">Transmembrane</keyword>
<keyword evidence="1" id="KW-0472">Membrane</keyword>
<keyword evidence="1" id="KW-1133">Transmembrane helix</keyword>
<dbReference type="GO" id="GO:0003755">
    <property type="term" value="F:peptidyl-prolyl cis-trans isomerase activity"/>
    <property type="evidence" value="ECO:0007669"/>
    <property type="project" value="InterPro"/>
</dbReference>
<evidence type="ECO:0000313" key="4">
    <source>
        <dbReference type="Proteomes" id="UP000734854"/>
    </source>
</evidence>
<protein>
    <recommendedName>
        <fullName evidence="2">PPIase cyclophilin-type domain-containing protein</fullName>
    </recommendedName>
</protein>
<dbReference type="InterPro" id="IPR029000">
    <property type="entry name" value="Cyclophilin-like_dom_sf"/>
</dbReference>
<gene>
    <name evidence="3" type="ORF">ZIOFF_022637</name>
</gene>
<dbReference type="SUPFAM" id="SSF50891">
    <property type="entry name" value="Cyclophilin-like"/>
    <property type="match status" value="1"/>
</dbReference>
<evidence type="ECO:0000256" key="1">
    <source>
        <dbReference type="SAM" id="Phobius"/>
    </source>
</evidence>
<dbReference type="Pfam" id="PF00160">
    <property type="entry name" value="Pro_isomerase"/>
    <property type="match status" value="1"/>
</dbReference>
<name>A0A8J5H377_ZINOF</name>
<dbReference type="Gene3D" id="2.40.100.10">
    <property type="entry name" value="Cyclophilin-like"/>
    <property type="match status" value="1"/>
</dbReference>
<evidence type="ECO:0000313" key="3">
    <source>
        <dbReference type="EMBL" id="KAG6519148.1"/>
    </source>
</evidence>
<evidence type="ECO:0000259" key="2">
    <source>
        <dbReference type="PROSITE" id="PS50072"/>
    </source>
</evidence>
<feature type="transmembrane region" description="Helical" evidence="1">
    <location>
        <begin position="73"/>
        <end position="94"/>
    </location>
</feature>